<dbReference type="Pfam" id="PF06585">
    <property type="entry name" value="JHBP"/>
    <property type="match status" value="1"/>
</dbReference>
<dbReference type="GO" id="GO:0005615">
    <property type="term" value="C:extracellular space"/>
    <property type="evidence" value="ECO:0007669"/>
    <property type="project" value="TreeGrafter"/>
</dbReference>
<evidence type="ECO:0000256" key="3">
    <source>
        <dbReference type="ARBA" id="ARBA00060902"/>
    </source>
</evidence>
<evidence type="ECO:0000313" key="5">
    <source>
        <dbReference type="EMBL" id="NOV50964.1"/>
    </source>
</evidence>
<dbReference type="InterPro" id="IPR010562">
    <property type="entry name" value="Haemolymph_juvenile_hormone-bd"/>
</dbReference>
<comment type="similarity">
    <text evidence="3">Belongs to the TO family.</text>
</comment>
<sequence length="251" mass="27730">MAITNIVVILAFVTFFSIIHAEELPPYLKVCSRKDVDLSECLQQSMEGLRPVFLEGDPARSIPSLEPLEVGDLLVGDYGRSSGGLRVSATEIKAWGASNFRIQKVKGDLDKMTYYFEVLLPRLETTGKYSVEGNVLLLPIKGNGPFTGNFTDCIGKAVVTGEVVDKNGEKHVQFTDVKIKIKVGKGRLHLKNLFGGDKALGDIINQTINSNFELLSQDIIPLIEKALSKFVLKISNQIVEPYTVEQLYPDQ</sequence>
<name>A0A6M2DY58_XENCH</name>
<dbReference type="AlphaFoldDB" id="A0A6M2DY58"/>
<reference evidence="5" key="1">
    <citation type="submission" date="2020-03" db="EMBL/GenBank/DDBJ databases">
        <title>Transcriptomic Profiling of the Digestive Tract of the Rat Flea, Xenopsylla cheopis, Following Blood Feeding and Infection with Yersinia pestis.</title>
        <authorList>
            <person name="Bland D.M."/>
            <person name="Martens C.A."/>
            <person name="Virtaneva K."/>
            <person name="Kanakabandi K."/>
            <person name="Long D."/>
            <person name="Rosenke R."/>
            <person name="Saturday G.A."/>
            <person name="Hoyt F.H."/>
            <person name="Bruno D.P."/>
            <person name="Ribeiro J.M.C."/>
            <person name="Hinnebusch J."/>
        </authorList>
    </citation>
    <scope>NUCLEOTIDE SEQUENCE</scope>
</reference>
<proteinExistence type="inferred from homology"/>
<evidence type="ECO:0000256" key="2">
    <source>
        <dbReference type="ARBA" id="ARBA00023108"/>
    </source>
</evidence>
<dbReference type="SMART" id="SM00700">
    <property type="entry name" value="JHBP"/>
    <property type="match status" value="1"/>
</dbReference>
<dbReference type="Gene3D" id="3.15.10.30">
    <property type="entry name" value="Haemolymph juvenile hormone binding protein"/>
    <property type="match status" value="1"/>
</dbReference>
<protein>
    <submittedName>
        <fullName evidence="5">Putative hemolymph juvenile hormone binding protein</fullName>
    </submittedName>
</protein>
<dbReference type="PANTHER" id="PTHR11008:SF14">
    <property type="entry name" value="CIRCADIAN CLOCK-CONTROLLED PROTEIN-LIKE PROTEIN"/>
    <property type="match status" value="1"/>
</dbReference>
<keyword evidence="1 4" id="KW-0732">Signal</keyword>
<accession>A0A6M2DY58</accession>
<feature type="chain" id="PRO_5026918261" evidence="4">
    <location>
        <begin position="22"/>
        <end position="251"/>
    </location>
</feature>
<keyword evidence="2" id="KW-0090">Biological rhythms</keyword>
<dbReference type="EMBL" id="GIIL01007238">
    <property type="protein sequence ID" value="NOV50964.1"/>
    <property type="molecule type" value="Transcribed_RNA"/>
</dbReference>
<dbReference type="PANTHER" id="PTHR11008">
    <property type="entry name" value="PROTEIN TAKEOUT-LIKE PROTEIN"/>
    <property type="match status" value="1"/>
</dbReference>
<feature type="signal peptide" evidence="4">
    <location>
        <begin position="1"/>
        <end position="21"/>
    </location>
</feature>
<dbReference type="FunFam" id="3.15.10.30:FF:000001">
    <property type="entry name" value="Takeout-like protein 1"/>
    <property type="match status" value="1"/>
</dbReference>
<evidence type="ECO:0000256" key="1">
    <source>
        <dbReference type="ARBA" id="ARBA00022729"/>
    </source>
</evidence>
<dbReference type="InterPro" id="IPR038606">
    <property type="entry name" value="To_sf"/>
</dbReference>
<evidence type="ECO:0000256" key="4">
    <source>
        <dbReference type="SAM" id="SignalP"/>
    </source>
</evidence>
<organism evidence="5">
    <name type="scientific">Xenopsylla cheopis</name>
    <name type="common">Oriental rat flea</name>
    <name type="synonym">Pulex cheopis</name>
    <dbReference type="NCBI Taxonomy" id="163159"/>
    <lineage>
        <taxon>Eukaryota</taxon>
        <taxon>Metazoa</taxon>
        <taxon>Ecdysozoa</taxon>
        <taxon>Arthropoda</taxon>
        <taxon>Hexapoda</taxon>
        <taxon>Insecta</taxon>
        <taxon>Pterygota</taxon>
        <taxon>Neoptera</taxon>
        <taxon>Endopterygota</taxon>
        <taxon>Siphonaptera</taxon>
        <taxon>Pulicidae</taxon>
        <taxon>Xenopsyllinae</taxon>
        <taxon>Xenopsylla</taxon>
    </lineage>
</organism>
<dbReference type="GO" id="GO:0007623">
    <property type="term" value="P:circadian rhythm"/>
    <property type="evidence" value="ECO:0007669"/>
    <property type="project" value="UniProtKB-ARBA"/>
</dbReference>